<evidence type="ECO:0000256" key="2">
    <source>
        <dbReference type="ARBA" id="ARBA00006679"/>
    </source>
</evidence>
<reference evidence="8 9" key="1">
    <citation type="submission" date="2015-02" db="EMBL/GenBank/DDBJ databases">
        <title>Draft genome of a novel marine cyanobacterium (Chroococcales) isolated from South Atlantic Ocean.</title>
        <authorList>
            <person name="Rigonato J."/>
            <person name="Alvarenga D.O."/>
            <person name="Branco L.H."/>
            <person name="Varani A.M."/>
            <person name="Brandini F.P."/>
            <person name="Fiore M.F."/>
        </authorList>
    </citation>
    <scope>NUCLEOTIDE SEQUENCE [LARGE SCALE GENOMIC DNA]</scope>
    <source>
        <strain evidence="8 9">CENA595</strain>
    </source>
</reference>
<organism evidence="8 9">
    <name type="scientific">Aliterella atlantica CENA595</name>
    <dbReference type="NCBI Taxonomy" id="1618023"/>
    <lineage>
        <taxon>Bacteria</taxon>
        <taxon>Bacillati</taxon>
        <taxon>Cyanobacteriota</taxon>
        <taxon>Cyanophyceae</taxon>
        <taxon>Chroococcidiopsidales</taxon>
        <taxon>Aliterellaceae</taxon>
        <taxon>Aliterella</taxon>
    </lineage>
</organism>
<dbReference type="RefSeq" id="WP_045055432.1">
    <property type="nucleotide sequence ID" value="NZ_CAWMDP010000060.1"/>
</dbReference>
<dbReference type="AlphaFoldDB" id="A0A0D8ZRR6"/>
<evidence type="ECO:0000256" key="6">
    <source>
        <dbReference type="ARBA" id="ARBA00023136"/>
    </source>
</evidence>
<keyword evidence="5 7" id="KW-1133">Transmembrane helix</keyword>
<comment type="subcellular location">
    <subcellularLocation>
        <location evidence="1">Cell membrane</location>
        <topology evidence="1">Multi-pass membrane protein</topology>
    </subcellularLocation>
</comment>
<protein>
    <submittedName>
        <fullName evidence="8">DoxX family protein</fullName>
    </submittedName>
</protein>
<feature type="transmembrane region" description="Helical" evidence="7">
    <location>
        <begin position="102"/>
        <end position="123"/>
    </location>
</feature>
<dbReference type="PANTHER" id="PTHR33452:SF4">
    <property type="entry name" value="BLL4328 PROTEIN"/>
    <property type="match status" value="1"/>
</dbReference>
<evidence type="ECO:0000256" key="5">
    <source>
        <dbReference type="ARBA" id="ARBA00022989"/>
    </source>
</evidence>
<dbReference type="EMBL" id="JYON01000015">
    <property type="protein sequence ID" value="KJH71047.1"/>
    <property type="molecule type" value="Genomic_DNA"/>
</dbReference>
<comment type="similarity">
    <text evidence="2">Belongs to the DoxX family.</text>
</comment>
<dbReference type="PATRIC" id="fig|1618023.3.peg.5354"/>
<dbReference type="STRING" id="1618023.UH38_14780"/>
<keyword evidence="9" id="KW-1185">Reference proteome</keyword>
<evidence type="ECO:0000313" key="8">
    <source>
        <dbReference type="EMBL" id="KJH71047.1"/>
    </source>
</evidence>
<keyword evidence="3" id="KW-1003">Cell membrane</keyword>
<dbReference type="Pfam" id="PF07681">
    <property type="entry name" value="DoxX"/>
    <property type="match status" value="1"/>
</dbReference>
<name>A0A0D8ZRR6_9CYAN</name>
<sequence>MERFLKQYSPYLYATLRRIFAGLMFAMHGSQKVFGIPGDKSPVPLASLLGVGATLELVCGLLIALGLVASYAAFIASGGMAVCYFVMHFPQGFLPILNQGELAVLYCFLFLYIAAQGSGVWSIEALLGGREKPAVLT</sequence>
<dbReference type="InterPro" id="IPR032808">
    <property type="entry name" value="DoxX"/>
</dbReference>
<proteinExistence type="inferred from homology"/>
<evidence type="ECO:0000256" key="3">
    <source>
        <dbReference type="ARBA" id="ARBA00022475"/>
    </source>
</evidence>
<dbReference type="OrthoDB" id="346004at2"/>
<keyword evidence="6 7" id="KW-0472">Membrane</keyword>
<comment type="caution">
    <text evidence="8">The sequence shown here is derived from an EMBL/GenBank/DDBJ whole genome shotgun (WGS) entry which is preliminary data.</text>
</comment>
<accession>A0A0D8ZRR6</accession>
<dbReference type="GO" id="GO:0005886">
    <property type="term" value="C:plasma membrane"/>
    <property type="evidence" value="ECO:0007669"/>
    <property type="project" value="UniProtKB-SubCell"/>
</dbReference>
<evidence type="ECO:0000256" key="4">
    <source>
        <dbReference type="ARBA" id="ARBA00022692"/>
    </source>
</evidence>
<dbReference type="Proteomes" id="UP000032452">
    <property type="component" value="Unassembled WGS sequence"/>
</dbReference>
<evidence type="ECO:0000313" key="9">
    <source>
        <dbReference type="Proteomes" id="UP000032452"/>
    </source>
</evidence>
<gene>
    <name evidence="8" type="ORF">UH38_14780</name>
</gene>
<feature type="transmembrane region" description="Helical" evidence="7">
    <location>
        <begin position="45"/>
        <end position="64"/>
    </location>
</feature>
<dbReference type="InterPro" id="IPR051907">
    <property type="entry name" value="DoxX-like_oxidoreductase"/>
</dbReference>
<dbReference type="PANTHER" id="PTHR33452">
    <property type="entry name" value="OXIDOREDUCTASE CATD-RELATED"/>
    <property type="match status" value="1"/>
</dbReference>
<evidence type="ECO:0000256" key="7">
    <source>
        <dbReference type="SAM" id="Phobius"/>
    </source>
</evidence>
<evidence type="ECO:0000256" key="1">
    <source>
        <dbReference type="ARBA" id="ARBA00004651"/>
    </source>
</evidence>
<keyword evidence="4 7" id="KW-0812">Transmembrane</keyword>
<feature type="transmembrane region" description="Helical" evidence="7">
    <location>
        <begin position="71"/>
        <end position="90"/>
    </location>
</feature>